<feature type="non-terminal residue" evidence="4">
    <location>
        <position position="1"/>
    </location>
</feature>
<dbReference type="Gene3D" id="1.25.10.10">
    <property type="entry name" value="Leucine-rich Repeat Variant"/>
    <property type="match status" value="2"/>
</dbReference>
<organism evidence="4 5">
    <name type="scientific">Daphnia pulex</name>
    <name type="common">Water flea</name>
    <dbReference type="NCBI Taxonomy" id="6669"/>
    <lineage>
        <taxon>Eukaryota</taxon>
        <taxon>Metazoa</taxon>
        <taxon>Ecdysozoa</taxon>
        <taxon>Arthropoda</taxon>
        <taxon>Crustacea</taxon>
        <taxon>Branchiopoda</taxon>
        <taxon>Diplostraca</taxon>
        <taxon>Cladocera</taxon>
        <taxon>Anomopoda</taxon>
        <taxon>Daphniidae</taxon>
        <taxon>Daphnia</taxon>
    </lineage>
</organism>
<reference evidence="4 5" key="1">
    <citation type="journal article" date="2011" name="Science">
        <title>The ecoresponsive genome of Daphnia pulex.</title>
        <authorList>
            <person name="Colbourne J.K."/>
            <person name="Pfrender M.E."/>
            <person name="Gilbert D."/>
            <person name="Thomas W.K."/>
            <person name="Tucker A."/>
            <person name="Oakley T.H."/>
            <person name="Tokishita S."/>
            <person name="Aerts A."/>
            <person name="Arnold G.J."/>
            <person name="Basu M.K."/>
            <person name="Bauer D.J."/>
            <person name="Caceres C.E."/>
            <person name="Carmel L."/>
            <person name="Casola C."/>
            <person name="Choi J.H."/>
            <person name="Detter J.C."/>
            <person name="Dong Q."/>
            <person name="Dusheyko S."/>
            <person name="Eads B.D."/>
            <person name="Frohlich T."/>
            <person name="Geiler-Samerotte K.A."/>
            <person name="Gerlach D."/>
            <person name="Hatcher P."/>
            <person name="Jogdeo S."/>
            <person name="Krijgsveld J."/>
            <person name="Kriventseva E.V."/>
            <person name="Kultz D."/>
            <person name="Laforsch C."/>
            <person name="Lindquist E."/>
            <person name="Lopez J."/>
            <person name="Manak J.R."/>
            <person name="Muller J."/>
            <person name="Pangilinan J."/>
            <person name="Patwardhan R.P."/>
            <person name="Pitluck S."/>
            <person name="Pritham E.J."/>
            <person name="Rechtsteiner A."/>
            <person name="Rho M."/>
            <person name="Rogozin I.B."/>
            <person name="Sakarya O."/>
            <person name="Salamov A."/>
            <person name="Schaack S."/>
            <person name="Shapiro H."/>
            <person name="Shiga Y."/>
            <person name="Skalitzky C."/>
            <person name="Smith Z."/>
            <person name="Souvorov A."/>
            <person name="Sung W."/>
            <person name="Tang Z."/>
            <person name="Tsuchiya D."/>
            <person name="Tu H."/>
            <person name="Vos H."/>
            <person name="Wang M."/>
            <person name="Wolf Y.I."/>
            <person name="Yamagata H."/>
            <person name="Yamada T."/>
            <person name="Ye Y."/>
            <person name="Shaw J.R."/>
            <person name="Andrews J."/>
            <person name="Crease T.J."/>
            <person name="Tang H."/>
            <person name="Lucas S.M."/>
            <person name="Robertson H.M."/>
            <person name="Bork P."/>
            <person name="Koonin E.V."/>
            <person name="Zdobnov E.M."/>
            <person name="Grigoriev I.V."/>
            <person name="Lynch M."/>
            <person name="Boore J.L."/>
        </authorList>
    </citation>
    <scope>NUCLEOTIDE SEQUENCE [LARGE SCALE GENOMIC DNA]</scope>
</reference>
<dbReference type="KEGG" id="dpx:DAPPUDRAFT_59343"/>
<dbReference type="PhylomeDB" id="E9H7Y5"/>
<dbReference type="Proteomes" id="UP000000305">
    <property type="component" value="Unassembled WGS sequence"/>
</dbReference>
<dbReference type="OMA" id="CYIHNDS"/>
<dbReference type="InParanoid" id="E9H7Y5"/>
<dbReference type="AlphaFoldDB" id="E9H7Y5"/>
<dbReference type="SUPFAM" id="SSF48371">
    <property type="entry name" value="ARM repeat"/>
    <property type="match status" value="1"/>
</dbReference>
<dbReference type="HOGENOM" id="CLU_009128_1_1_1"/>
<dbReference type="InterPro" id="IPR016024">
    <property type="entry name" value="ARM-type_fold"/>
</dbReference>
<dbReference type="InterPro" id="IPR021133">
    <property type="entry name" value="HEAT_type_2"/>
</dbReference>
<feature type="repeat" description="HEAT" evidence="2">
    <location>
        <begin position="233"/>
        <end position="271"/>
    </location>
</feature>
<dbReference type="InterPro" id="IPR011989">
    <property type="entry name" value="ARM-like"/>
</dbReference>
<dbReference type="InterPro" id="IPR000357">
    <property type="entry name" value="HEAT"/>
</dbReference>
<evidence type="ECO:0000313" key="4">
    <source>
        <dbReference type="EMBL" id="EFX72110.1"/>
    </source>
</evidence>
<evidence type="ECO:0000313" key="5">
    <source>
        <dbReference type="Proteomes" id="UP000000305"/>
    </source>
</evidence>
<dbReference type="Pfam" id="PF02985">
    <property type="entry name" value="HEAT"/>
    <property type="match status" value="1"/>
</dbReference>
<feature type="compositionally biased region" description="Polar residues" evidence="3">
    <location>
        <begin position="335"/>
        <end position="345"/>
    </location>
</feature>
<keyword evidence="5" id="KW-1185">Reference proteome</keyword>
<proteinExistence type="predicted"/>
<dbReference type="STRING" id="6669.E9H7Y5"/>
<dbReference type="GO" id="GO:0019888">
    <property type="term" value="F:protein phosphatase regulator activity"/>
    <property type="evidence" value="ECO:0000318"/>
    <property type="project" value="GO_Central"/>
</dbReference>
<dbReference type="EMBL" id="GL732602">
    <property type="protein sequence ID" value="EFX72110.1"/>
    <property type="molecule type" value="Genomic_DNA"/>
</dbReference>
<feature type="compositionally biased region" description="Low complexity" evidence="3">
    <location>
        <begin position="311"/>
        <end position="325"/>
    </location>
</feature>
<dbReference type="PROSITE" id="PS50077">
    <property type="entry name" value="HEAT_REPEAT"/>
    <property type="match status" value="2"/>
</dbReference>
<dbReference type="GO" id="GO:0005737">
    <property type="term" value="C:cytoplasm"/>
    <property type="evidence" value="ECO:0000318"/>
    <property type="project" value="GO_Central"/>
</dbReference>
<dbReference type="OrthoDB" id="340346at2759"/>
<protein>
    <submittedName>
        <fullName evidence="4">Uncharacterized protein</fullName>
    </submittedName>
</protein>
<accession>E9H7Y5</accession>
<evidence type="ECO:0000256" key="1">
    <source>
        <dbReference type="ARBA" id="ARBA00022737"/>
    </source>
</evidence>
<dbReference type="eggNOG" id="KOG0211">
    <property type="taxonomic scope" value="Eukaryota"/>
</dbReference>
<dbReference type="PANTHER" id="PTHR10648">
    <property type="entry name" value="SERINE/THREONINE-PROTEIN PHOSPHATASE PP2A 65 KDA REGULATORY SUBUNIT"/>
    <property type="match status" value="1"/>
</dbReference>
<gene>
    <name evidence="4" type="ORF">DAPPUDRAFT_59343</name>
</gene>
<dbReference type="InterPro" id="IPR051023">
    <property type="entry name" value="PP2A_Regulatory_Subunit_A"/>
</dbReference>
<feature type="region of interest" description="Disordered" evidence="3">
    <location>
        <begin position="311"/>
        <end position="346"/>
    </location>
</feature>
<evidence type="ECO:0000256" key="3">
    <source>
        <dbReference type="SAM" id="MobiDB-lite"/>
    </source>
</evidence>
<dbReference type="FunFam" id="1.25.10.10:FF:000953">
    <property type="entry name" value="Protein phosphatase 2A regulatory subunit A, putative"/>
    <property type="match status" value="1"/>
</dbReference>
<keyword evidence="1" id="KW-0677">Repeat</keyword>
<name>E9H7Y5_DAPPU</name>
<dbReference type="PANTHER" id="PTHR10648:SF1">
    <property type="entry name" value="SERINE_THREONINE-PROTEIN PHOSPHATASE 4 REGULATORY SUBUNIT 1"/>
    <property type="match status" value="1"/>
</dbReference>
<feature type="repeat" description="HEAT" evidence="2">
    <location>
        <begin position="483"/>
        <end position="521"/>
    </location>
</feature>
<sequence length="774" mass="86174">RELVARVILETLRSIPVPDVHHDLRRVLAIISRLGEDSEPSVRAELMEQVPHVAMYCHEEKDEHQWMHLVPSFLLPLVVRYLTDVNNQVRKTAQAALLVLLEQELVAHNDVEDQVCPLLLMLTNSDAHDDFRTEAAALMCRMAPLLGGDLSRRVFLERFAALSADGLFHVRKICAANFGEFCAVVGQEVTESILLDKFYALCQDELWGVRKACAEVFMSLSRVVSASKRRNDLGSLFVNLLQDESRWVRMAAFQALGPFISTFSRMETERETPTLTSLSSSSSAAATAEAEPIESDFNSFYFWRDPLPQLNLMPPTTTTTNNQGDPPQPLVSSEAAANNQESVSDSVEKALEDLMARVELGGGTTTVEAAAAATTQPASSGELVPEPVHAFDLRRVACQELLGAPVAASNIVSSPPNSAAVADEGTNDLSADQSVVPQNLMDYYLQMTDPYYVETVDAEITRHCAYSLPAVVCTLGKEHWPLLRDLYTTLASDMQWKVRRTLASSIHEIGAILGQDVVTQDLLPVFDGFIKDLDEVRVGVLKHLSDFLGLLAEKERRSYLPRLAEFLKLDNEQNWRFRQELALQLQSVVALFSPADSAQSILPLALTLASDRVAAVRLPAFTLVSQIMKQVSENSWADDAESMLTPLLADLTTRFCSGNRWMLRQSYVNICNQLVTDRALPLEEFGKLLLAPLLALKQDRVPNVRLVLARVINFQLKYHEFFAGSDSPYRESLDETLNQLSADEDRDVSYYATVKRNQTQINSLHLPTEDNNIA</sequence>
<evidence type="ECO:0000256" key="2">
    <source>
        <dbReference type="PROSITE-ProRule" id="PRU00103"/>
    </source>
</evidence>